<dbReference type="InterPro" id="IPR005828">
    <property type="entry name" value="MFS_sugar_transport-like"/>
</dbReference>
<dbReference type="PANTHER" id="PTHR23503:SF8">
    <property type="entry name" value="FACILITATED GLUCOSE TRANSPORTER PROTEIN 1"/>
    <property type="match status" value="1"/>
</dbReference>
<dbReference type="PANTHER" id="PTHR23503">
    <property type="entry name" value="SOLUTE CARRIER FAMILY 2"/>
    <property type="match status" value="1"/>
</dbReference>
<dbReference type="Gene3D" id="1.20.1250.20">
    <property type="entry name" value="MFS general substrate transporter like domains"/>
    <property type="match status" value="1"/>
</dbReference>
<evidence type="ECO:0000256" key="5">
    <source>
        <dbReference type="ARBA" id="ARBA00022989"/>
    </source>
</evidence>
<evidence type="ECO:0000313" key="9">
    <source>
        <dbReference type="EMBL" id="TKA76053.1"/>
    </source>
</evidence>
<evidence type="ECO:0000256" key="2">
    <source>
        <dbReference type="ARBA" id="ARBA00010992"/>
    </source>
</evidence>
<dbReference type="Pfam" id="PF00083">
    <property type="entry name" value="Sugar_tr"/>
    <property type="match status" value="1"/>
</dbReference>
<dbReference type="SUPFAM" id="SSF103473">
    <property type="entry name" value="MFS general substrate transporter"/>
    <property type="match status" value="1"/>
</dbReference>
<dbReference type="InterPro" id="IPR003663">
    <property type="entry name" value="Sugar/inositol_transpt"/>
</dbReference>
<organism evidence="9 10">
    <name type="scientific">Cryomyces minteri</name>
    <dbReference type="NCBI Taxonomy" id="331657"/>
    <lineage>
        <taxon>Eukaryota</taxon>
        <taxon>Fungi</taxon>
        <taxon>Dikarya</taxon>
        <taxon>Ascomycota</taxon>
        <taxon>Pezizomycotina</taxon>
        <taxon>Dothideomycetes</taxon>
        <taxon>Dothideomycetes incertae sedis</taxon>
        <taxon>Cryomyces</taxon>
    </lineage>
</organism>
<accession>A0A4U0XKZ9</accession>
<keyword evidence="3" id="KW-0813">Transport</keyword>
<feature type="transmembrane region" description="Helical" evidence="7">
    <location>
        <begin position="127"/>
        <end position="144"/>
    </location>
</feature>
<dbReference type="InterPro" id="IPR005829">
    <property type="entry name" value="Sugar_transporter_CS"/>
</dbReference>
<feature type="transmembrane region" description="Helical" evidence="7">
    <location>
        <begin position="12"/>
        <end position="33"/>
    </location>
</feature>
<evidence type="ECO:0000313" key="10">
    <source>
        <dbReference type="Proteomes" id="UP000308768"/>
    </source>
</evidence>
<keyword evidence="10" id="KW-1185">Reference proteome</keyword>
<name>A0A4U0XKZ9_9PEZI</name>
<keyword evidence="6 7" id="KW-0472">Membrane</keyword>
<evidence type="ECO:0000256" key="7">
    <source>
        <dbReference type="SAM" id="Phobius"/>
    </source>
</evidence>
<feature type="transmembrane region" description="Helical" evidence="7">
    <location>
        <begin position="387"/>
        <end position="410"/>
    </location>
</feature>
<dbReference type="GO" id="GO:0016020">
    <property type="term" value="C:membrane"/>
    <property type="evidence" value="ECO:0007669"/>
    <property type="project" value="UniProtKB-SubCell"/>
</dbReference>
<dbReference type="PROSITE" id="PS00217">
    <property type="entry name" value="SUGAR_TRANSPORT_2"/>
    <property type="match status" value="1"/>
</dbReference>
<feature type="transmembrane region" description="Helical" evidence="7">
    <location>
        <begin position="101"/>
        <end position="121"/>
    </location>
</feature>
<feature type="transmembrane region" description="Helical" evidence="7">
    <location>
        <begin position="296"/>
        <end position="320"/>
    </location>
</feature>
<proteinExistence type="inferred from homology"/>
<evidence type="ECO:0000256" key="4">
    <source>
        <dbReference type="ARBA" id="ARBA00022692"/>
    </source>
</evidence>
<feature type="transmembrane region" description="Helical" evidence="7">
    <location>
        <begin position="362"/>
        <end position="381"/>
    </location>
</feature>
<dbReference type="InterPro" id="IPR036259">
    <property type="entry name" value="MFS_trans_sf"/>
</dbReference>
<dbReference type="OrthoDB" id="4540492at2759"/>
<sequence length="685" mass="73862">MDPRSWFKDFTGYFIYLLFISTVGPLLFGFHLAELNAPQDVVTCVKRSVSASILPSLPQCIPMNPTQFGLVSSIFTLGGLIGALVAGPLSARYGRLPTMHASTVFFAVGPIFEALAPSIAVMTVGRFISGVGAGASVVVVPIYISEVAPPGEKGFFGSFTQVMINFGIFVTQLLGYFLSRGQYWRIILGVGGAIGLVQTAGLFVAVESPKWVADQGKPALAKKTLEKIRGHAANVEEEVAGWGIESQGDMEDEEQTLLDNEDHMSQHSGSSSKTKQAKKQVLGFIEVLRSPNTNKAVFAVMMVMVAQQLCGINSIVMYGVSLLSDLLAANSALLNVLVAVLNVIVTISCAPLSDKLGRKTCLLLSIAGMGTNSLLLAIGIMRHIPMLSAVAVLLFVASFGLGLGPVPFILSSELVGPEAVGATQSWALAANWISTFAIAQFFPVVNQKLGGGKVYFIFAGMAAFFAALVAWWVPETKGKKTVDELPWAHRKVVNRLLQHHNKSVYYSLAVRHIAEQIDKLYWAAGAPDVAVTDDGSADGDIPPEDADLTTDETMAKLPNEWAADEVDVLDYTTQLAHLRDLATKREAAKRKLQQYCALRQLLDPFRDPQKVVQPNLVTRDGELADELARMRALSARVAGRIGDAALDWARLRGAGGRTDEQRNDGEREIDANEKLRRVLAGALHG</sequence>
<dbReference type="GO" id="GO:0031511">
    <property type="term" value="C:Mis6-Sim4 complex"/>
    <property type="evidence" value="ECO:0007669"/>
    <property type="project" value="InterPro"/>
</dbReference>
<comment type="caution">
    <text evidence="9">The sequence shown here is derived from an EMBL/GenBank/DDBJ whole genome shotgun (WGS) entry which is preliminary data.</text>
</comment>
<evidence type="ECO:0000256" key="3">
    <source>
        <dbReference type="ARBA" id="ARBA00022448"/>
    </source>
</evidence>
<evidence type="ECO:0000256" key="6">
    <source>
        <dbReference type="ARBA" id="ARBA00023136"/>
    </source>
</evidence>
<dbReference type="NCBIfam" id="TIGR00879">
    <property type="entry name" value="SP"/>
    <property type="match status" value="1"/>
</dbReference>
<comment type="subcellular location">
    <subcellularLocation>
        <location evidence="1">Membrane</location>
        <topology evidence="1">Multi-pass membrane protein</topology>
    </subcellularLocation>
</comment>
<evidence type="ECO:0000259" key="8">
    <source>
        <dbReference type="PROSITE" id="PS50850"/>
    </source>
</evidence>
<dbReference type="InterPro" id="IPR020846">
    <property type="entry name" value="MFS_dom"/>
</dbReference>
<dbReference type="InterPro" id="IPR025207">
    <property type="entry name" value="Sim4_Fta4"/>
</dbReference>
<dbReference type="AlphaFoldDB" id="A0A4U0XKZ9"/>
<dbReference type="STRING" id="331657.A0A4U0XKZ9"/>
<dbReference type="Proteomes" id="UP000308768">
    <property type="component" value="Unassembled WGS sequence"/>
</dbReference>
<feature type="transmembrane region" description="Helical" evidence="7">
    <location>
        <begin position="332"/>
        <end position="350"/>
    </location>
</feature>
<dbReference type="InterPro" id="IPR045263">
    <property type="entry name" value="GLUT"/>
</dbReference>
<feature type="transmembrane region" description="Helical" evidence="7">
    <location>
        <begin position="183"/>
        <end position="206"/>
    </location>
</feature>
<gene>
    <name evidence="9" type="ORF">B0A49_01288</name>
</gene>
<feature type="transmembrane region" description="Helical" evidence="7">
    <location>
        <begin position="68"/>
        <end position="89"/>
    </location>
</feature>
<reference evidence="9 10" key="1">
    <citation type="submission" date="2017-03" db="EMBL/GenBank/DDBJ databases">
        <title>Genomes of endolithic fungi from Antarctica.</title>
        <authorList>
            <person name="Coleine C."/>
            <person name="Masonjones S."/>
            <person name="Stajich J.E."/>
        </authorList>
    </citation>
    <scope>NUCLEOTIDE SEQUENCE [LARGE SCALE GENOMIC DNA]</scope>
    <source>
        <strain evidence="9 10">CCFEE 5187</strain>
    </source>
</reference>
<evidence type="ECO:0000256" key="1">
    <source>
        <dbReference type="ARBA" id="ARBA00004141"/>
    </source>
</evidence>
<feature type="transmembrane region" description="Helical" evidence="7">
    <location>
        <begin position="156"/>
        <end position="177"/>
    </location>
</feature>
<dbReference type="PROSITE" id="PS50850">
    <property type="entry name" value="MFS"/>
    <property type="match status" value="1"/>
</dbReference>
<dbReference type="Pfam" id="PF13093">
    <property type="entry name" value="FTA4"/>
    <property type="match status" value="1"/>
</dbReference>
<keyword evidence="5 7" id="KW-1133">Transmembrane helix</keyword>
<dbReference type="EMBL" id="NAJN01000257">
    <property type="protein sequence ID" value="TKA76053.1"/>
    <property type="molecule type" value="Genomic_DNA"/>
</dbReference>
<feature type="domain" description="Major facilitator superfamily (MFS) profile" evidence="8">
    <location>
        <begin position="17"/>
        <end position="477"/>
    </location>
</feature>
<protein>
    <recommendedName>
        <fullName evidence="8">Major facilitator superfamily (MFS) profile domain-containing protein</fullName>
    </recommendedName>
</protein>
<dbReference type="GO" id="GO:0015149">
    <property type="term" value="F:hexose transmembrane transporter activity"/>
    <property type="evidence" value="ECO:0007669"/>
    <property type="project" value="TreeGrafter"/>
</dbReference>
<comment type="similarity">
    <text evidence="2">Belongs to the major facilitator superfamily. Sugar transporter (TC 2.A.1.1) family.</text>
</comment>
<feature type="transmembrane region" description="Helical" evidence="7">
    <location>
        <begin position="454"/>
        <end position="473"/>
    </location>
</feature>
<feature type="transmembrane region" description="Helical" evidence="7">
    <location>
        <begin position="422"/>
        <end position="442"/>
    </location>
</feature>
<keyword evidence="4 7" id="KW-0812">Transmembrane</keyword>
<dbReference type="PRINTS" id="PR00171">
    <property type="entry name" value="SUGRTRNSPORT"/>
</dbReference>